<evidence type="ECO:0000256" key="5">
    <source>
        <dbReference type="ARBA" id="ARBA00022989"/>
    </source>
</evidence>
<keyword evidence="5" id="KW-1133">Transmembrane helix</keyword>
<evidence type="ECO:0000313" key="11">
    <source>
        <dbReference type="Proteomes" id="UP001186944"/>
    </source>
</evidence>
<dbReference type="SMART" id="SM00192">
    <property type="entry name" value="LDLa"/>
    <property type="match status" value="3"/>
</dbReference>
<feature type="disulfide bond" evidence="8">
    <location>
        <begin position="366"/>
        <end position="381"/>
    </location>
</feature>
<comment type="subcellular location">
    <subcellularLocation>
        <location evidence="2">Endomembrane system</location>
    </subcellularLocation>
    <subcellularLocation>
        <location evidence="1">Membrane</location>
        <topology evidence="1">Single-pass membrane protein</topology>
    </subcellularLocation>
</comment>
<dbReference type="EMBL" id="VSWD01000013">
    <property type="protein sequence ID" value="KAK3083638.1"/>
    <property type="molecule type" value="Genomic_DNA"/>
</dbReference>
<feature type="domain" description="Farnesoic acid O-methyl transferase" evidence="9">
    <location>
        <begin position="404"/>
        <end position="518"/>
    </location>
</feature>
<feature type="domain" description="Farnesoic acid O-methyl transferase" evidence="9">
    <location>
        <begin position="4"/>
        <end position="115"/>
    </location>
</feature>
<gene>
    <name evidence="10" type="ORF">FSP39_000621</name>
</gene>
<dbReference type="InterPro" id="IPR050685">
    <property type="entry name" value="LDLR"/>
</dbReference>
<dbReference type="Pfam" id="PF00057">
    <property type="entry name" value="Ldl_recept_a"/>
    <property type="match status" value="2"/>
</dbReference>
<dbReference type="PRINTS" id="PR00261">
    <property type="entry name" value="LDLRECEPTOR"/>
</dbReference>
<evidence type="ECO:0000256" key="2">
    <source>
        <dbReference type="ARBA" id="ARBA00004308"/>
    </source>
</evidence>
<comment type="caution">
    <text evidence="10">The sequence shown here is derived from an EMBL/GenBank/DDBJ whole genome shotgun (WGS) entry which is preliminary data.</text>
</comment>
<dbReference type="InterPro" id="IPR022041">
    <property type="entry name" value="Methyltransf_FA"/>
</dbReference>
<evidence type="ECO:0000256" key="7">
    <source>
        <dbReference type="ARBA" id="ARBA00023157"/>
    </source>
</evidence>
<dbReference type="InterPro" id="IPR036055">
    <property type="entry name" value="LDL_receptor-like_sf"/>
</dbReference>
<dbReference type="PROSITE" id="PS50068">
    <property type="entry name" value="LDLRA_2"/>
    <property type="match status" value="3"/>
</dbReference>
<dbReference type="GO" id="GO:0016192">
    <property type="term" value="P:vesicle-mediated transport"/>
    <property type="evidence" value="ECO:0007669"/>
    <property type="project" value="UniProtKB-ARBA"/>
</dbReference>
<feature type="domain" description="Farnesoic acid O-methyl transferase" evidence="9">
    <location>
        <begin position="231"/>
        <end position="342"/>
    </location>
</feature>
<feature type="disulfide bond" evidence="8">
    <location>
        <begin position="354"/>
        <end position="372"/>
    </location>
</feature>
<dbReference type="CDD" id="cd00112">
    <property type="entry name" value="LDLa"/>
    <property type="match status" value="3"/>
</dbReference>
<dbReference type="GO" id="GO:0012505">
    <property type="term" value="C:endomembrane system"/>
    <property type="evidence" value="ECO:0007669"/>
    <property type="project" value="UniProtKB-SubCell"/>
</dbReference>
<accession>A0AA88XE01</accession>
<keyword evidence="7 8" id="KW-1015">Disulfide bond</keyword>
<name>A0AA88XE01_PINIB</name>
<feature type="disulfide bond" evidence="8">
    <location>
        <begin position="183"/>
        <end position="201"/>
    </location>
</feature>
<feature type="disulfide bond" evidence="8">
    <location>
        <begin position="195"/>
        <end position="210"/>
    </location>
</feature>
<keyword evidence="4" id="KW-0677">Repeat</keyword>
<sequence length="522" mass="58986">MNWINFEVQSCANAFITLLQRGEDMFAVMLGRGGNTWNSLFDYVLEMKKHKYNSQVLDCNTFKQFWLSWDDGHLKVGQGLHKGDNVLIELPNESSVNIDDVQLGSYSSDNIFKIRQGNCFDGLFKCSENDQCISSYLKCDQMSDCAASGGSDEQNCNYPSCDPVSSSFFLDYPSCDPERDLKCGYGMCFSFEKMCDGVNDCRDNSDEMKCPIRTAPYTSKGVSNQGFSDQSWVNFKVKTCADAQILLAKDEHVIYRVLLGRGGNSWSSIQKDKTNRVQKTGNVLDCDEFLPFWVSWQNGDIEVGKGLKPFENTHLSWSDENYETVNEVIVKSYAEEGEWYFEQDPCNSQTEFQCSYGRCLPSGNRCDGFNDCLDKSDEKNCPIEIPILWTQSYFDLEPYGITGKGRTTLIFNADACRNLFVGLMPNKYETSSMYKIGIGRGVNGFNTIQKNDAQVKRSDSQILDCSSKQLWISWKDGRIAAGEGVDVTKNVAIEWTDGDPLAVNDIGVSSWNEKWTFQNIEL</sequence>
<evidence type="ECO:0000256" key="3">
    <source>
        <dbReference type="ARBA" id="ARBA00022692"/>
    </source>
</evidence>
<dbReference type="Proteomes" id="UP001186944">
    <property type="component" value="Unassembled WGS sequence"/>
</dbReference>
<dbReference type="PROSITE" id="PS01209">
    <property type="entry name" value="LDLRA_1"/>
    <property type="match status" value="1"/>
</dbReference>
<evidence type="ECO:0000256" key="8">
    <source>
        <dbReference type="PROSITE-ProRule" id="PRU00124"/>
    </source>
</evidence>
<keyword evidence="3" id="KW-0812">Transmembrane</keyword>
<dbReference type="AlphaFoldDB" id="A0AA88XE01"/>
<dbReference type="SUPFAM" id="SSF57424">
    <property type="entry name" value="LDL receptor-like module"/>
    <property type="match status" value="3"/>
</dbReference>
<evidence type="ECO:0000259" key="9">
    <source>
        <dbReference type="Pfam" id="PF12248"/>
    </source>
</evidence>
<evidence type="ECO:0000313" key="10">
    <source>
        <dbReference type="EMBL" id="KAK3083638.1"/>
    </source>
</evidence>
<reference evidence="10" key="1">
    <citation type="submission" date="2019-08" db="EMBL/GenBank/DDBJ databases">
        <title>The improved chromosome-level genome for the pearl oyster Pinctada fucata martensii using PacBio sequencing and Hi-C.</title>
        <authorList>
            <person name="Zheng Z."/>
        </authorList>
    </citation>
    <scope>NUCLEOTIDE SEQUENCE</scope>
    <source>
        <strain evidence="10">ZZ-2019</strain>
        <tissue evidence="10">Adductor muscle</tissue>
    </source>
</reference>
<keyword evidence="6" id="KW-0472">Membrane</keyword>
<evidence type="ECO:0000256" key="6">
    <source>
        <dbReference type="ARBA" id="ARBA00023136"/>
    </source>
</evidence>
<dbReference type="InterPro" id="IPR002172">
    <property type="entry name" value="LDrepeatLR_classA_rpt"/>
</dbReference>
<proteinExistence type="predicted"/>
<evidence type="ECO:0000256" key="4">
    <source>
        <dbReference type="ARBA" id="ARBA00022737"/>
    </source>
</evidence>
<dbReference type="PANTHER" id="PTHR24270">
    <property type="entry name" value="LOW-DENSITY LIPOPROTEIN RECEPTOR-RELATED"/>
    <property type="match status" value="1"/>
</dbReference>
<evidence type="ECO:0000256" key="1">
    <source>
        <dbReference type="ARBA" id="ARBA00004167"/>
    </source>
</evidence>
<dbReference type="Gene3D" id="4.10.400.10">
    <property type="entry name" value="Low-density Lipoprotein Receptor"/>
    <property type="match status" value="3"/>
</dbReference>
<organism evidence="10 11">
    <name type="scientific">Pinctada imbricata</name>
    <name type="common">Atlantic pearl-oyster</name>
    <name type="synonym">Pinctada martensii</name>
    <dbReference type="NCBI Taxonomy" id="66713"/>
    <lineage>
        <taxon>Eukaryota</taxon>
        <taxon>Metazoa</taxon>
        <taxon>Spiralia</taxon>
        <taxon>Lophotrochozoa</taxon>
        <taxon>Mollusca</taxon>
        <taxon>Bivalvia</taxon>
        <taxon>Autobranchia</taxon>
        <taxon>Pteriomorphia</taxon>
        <taxon>Pterioida</taxon>
        <taxon>Pterioidea</taxon>
        <taxon>Pteriidae</taxon>
        <taxon>Pinctada</taxon>
    </lineage>
</organism>
<keyword evidence="11" id="KW-1185">Reference proteome</keyword>
<dbReference type="GO" id="GO:0005886">
    <property type="term" value="C:plasma membrane"/>
    <property type="evidence" value="ECO:0007669"/>
    <property type="project" value="TreeGrafter"/>
</dbReference>
<comment type="caution">
    <text evidence="8">Lacks conserved residue(s) required for the propagation of feature annotation.</text>
</comment>
<dbReference type="InterPro" id="IPR023415">
    <property type="entry name" value="LDLR_class-A_CS"/>
</dbReference>
<protein>
    <recommendedName>
        <fullName evidence="9">Farnesoic acid O-methyl transferase domain-containing protein</fullName>
    </recommendedName>
</protein>
<dbReference type="Pfam" id="PF12248">
    <property type="entry name" value="Methyltransf_FA"/>
    <property type="match status" value="3"/>
</dbReference>